<feature type="transmembrane region" description="Helical" evidence="2">
    <location>
        <begin position="127"/>
        <end position="146"/>
    </location>
</feature>
<dbReference type="InterPro" id="IPR000045">
    <property type="entry name" value="Prepilin_IV_endopep_pep"/>
</dbReference>
<evidence type="ECO:0000313" key="4">
    <source>
        <dbReference type="EMBL" id="CAB4753887.1"/>
    </source>
</evidence>
<evidence type="ECO:0000259" key="3">
    <source>
        <dbReference type="Pfam" id="PF01478"/>
    </source>
</evidence>
<dbReference type="AlphaFoldDB" id="A0A6J6U5J5"/>
<comment type="similarity">
    <text evidence="1">Belongs to the peptidase A24 family.</text>
</comment>
<keyword evidence="2" id="KW-0472">Membrane</keyword>
<evidence type="ECO:0000256" key="2">
    <source>
        <dbReference type="SAM" id="Phobius"/>
    </source>
</evidence>
<reference evidence="4" key="1">
    <citation type="submission" date="2020-05" db="EMBL/GenBank/DDBJ databases">
        <authorList>
            <person name="Chiriac C."/>
            <person name="Salcher M."/>
            <person name="Ghai R."/>
            <person name="Kavagutti S V."/>
        </authorList>
    </citation>
    <scope>NUCLEOTIDE SEQUENCE</scope>
</reference>
<organism evidence="4">
    <name type="scientific">freshwater metagenome</name>
    <dbReference type="NCBI Taxonomy" id="449393"/>
    <lineage>
        <taxon>unclassified sequences</taxon>
        <taxon>metagenomes</taxon>
        <taxon>ecological metagenomes</taxon>
    </lineage>
</organism>
<dbReference type="EMBL" id="CAEZYW010000249">
    <property type="protein sequence ID" value="CAB4753887.1"/>
    <property type="molecule type" value="Genomic_DNA"/>
</dbReference>
<gene>
    <name evidence="4" type="ORF">UFOPK2786_01430</name>
</gene>
<dbReference type="InterPro" id="IPR014032">
    <property type="entry name" value="Peptidase_A24A_bac"/>
</dbReference>
<feature type="transmembrane region" description="Helical" evidence="2">
    <location>
        <begin position="158"/>
        <end position="176"/>
    </location>
</feature>
<name>A0A6J6U5J5_9ZZZZ</name>
<feature type="transmembrane region" description="Helical" evidence="2">
    <location>
        <begin position="53"/>
        <end position="71"/>
    </location>
</feature>
<sequence>MIATCIAVAGLLGAASLWRFGFTWTLLPYLAYSVLSAVLVVIDLLSKRLPNALTLPAIPATAALLAIPALADDEAGALIRALCAGGVLLAVYLALHLISPAGLGLGDVKLAASMGMVLGWLSWSALLWGAALGFVIGALVSLALLIARRANLSSDVPFGPSMLAGGWLVILASGLAPG</sequence>
<accession>A0A6J6U5J5</accession>
<keyword evidence="2" id="KW-0812">Transmembrane</keyword>
<dbReference type="PANTHER" id="PTHR30487">
    <property type="entry name" value="TYPE 4 PREPILIN-LIKE PROTEINS LEADER PEPTIDE-PROCESSING ENZYME"/>
    <property type="match status" value="1"/>
</dbReference>
<proteinExistence type="inferred from homology"/>
<feature type="domain" description="Prepilin type IV endopeptidase peptidase" evidence="3">
    <location>
        <begin position="32"/>
        <end position="140"/>
    </location>
</feature>
<feature type="transmembrane region" description="Helical" evidence="2">
    <location>
        <begin position="29"/>
        <end position="46"/>
    </location>
</feature>
<evidence type="ECO:0000256" key="1">
    <source>
        <dbReference type="ARBA" id="ARBA00005801"/>
    </source>
</evidence>
<dbReference type="GO" id="GO:0005886">
    <property type="term" value="C:plasma membrane"/>
    <property type="evidence" value="ECO:0007669"/>
    <property type="project" value="TreeGrafter"/>
</dbReference>
<dbReference type="InterPro" id="IPR050882">
    <property type="entry name" value="Prepilin_peptidase/N-MTase"/>
</dbReference>
<dbReference type="PANTHER" id="PTHR30487:SF0">
    <property type="entry name" value="PREPILIN LEADER PEPTIDASE_N-METHYLTRANSFERASE-RELATED"/>
    <property type="match status" value="1"/>
</dbReference>
<protein>
    <submittedName>
        <fullName evidence="4">Unannotated protein</fullName>
    </submittedName>
</protein>
<feature type="transmembrane region" description="Helical" evidence="2">
    <location>
        <begin position="77"/>
        <end position="95"/>
    </location>
</feature>
<dbReference type="GO" id="GO:0006465">
    <property type="term" value="P:signal peptide processing"/>
    <property type="evidence" value="ECO:0007669"/>
    <property type="project" value="TreeGrafter"/>
</dbReference>
<dbReference type="PRINTS" id="PR00864">
    <property type="entry name" value="PREPILNPTASE"/>
</dbReference>
<keyword evidence="2" id="KW-1133">Transmembrane helix</keyword>
<dbReference type="GO" id="GO:0004190">
    <property type="term" value="F:aspartic-type endopeptidase activity"/>
    <property type="evidence" value="ECO:0007669"/>
    <property type="project" value="InterPro"/>
</dbReference>
<dbReference type="Gene3D" id="1.20.120.1220">
    <property type="match status" value="1"/>
</dbReference>
<dbReference type="Pfam" id="PF01478">
    <property type="entry name" value="Peptidase_A24"/>
    <property type="match status" value="1"/>
</dbReference>